<accession>A0ABQ7QLC0</accession>
<proteinExistence type="predicted"/>
<feature type="signal peptide" evidence="1">
    <location>
        <begin position="1"/>
        <end position="17"/>
    </location>
</feature>
<comment type="caution">
    <text evidence="2">The sequence shown here is derived from an EMBL/GenBank/DDBJ whole genome shotgun (WGS) entry which is preliminary data.</text>
</comment>
<evidence type="ECO:0000256" key="1">
    <source>
        <dbReference type="SAM" id="SignalP"/>
    </source>
</evidence>
<gene>
    <name evidence="2" type="ORF">JYU34_009802</name>
</gene>
<feature type="chain" id="PRO_5046380631" evidence="1">
    <location>
        <begin position="18"/>
        <end position="248"/>
    </location>
</feature>
<organism evidence="2 3">
    <name type="scientific">Plutella xylostella</name>
    <name type="common">Diamondback moth</name>
    <name type="synonym">Plutella maculipennis</name>
    <dbReference type="NCBI Taxonomy" id="51655"/>
    <lineage>
        <taxon>Eukaryota</taxon>
        <taxon>Metazoa</taxon>
        <taxon>Ecdysozoa</taxon>
        <taxon>Arthropoda</taxon>
        <taxon>Hexapoda</taxon>
        <taxon>Insecta</taxon>
        <taxon>Pterygota</taxon>
        <taxon>Neoptera</taxon>
        <taxon>Endopterygota</taxon>
        <taxon>Lepidoptera</taxon>
        <taxon>Glossata</taxon>
        <taxon>Ditrysia</taxon>
        <taxon>Yponomeutoidea</taxon>
        <taxon>Plutellidae</taxon>
        <taxon>Plutella</taxon>
    </lineage>
</organism>
<evidence type="ECO:0000313" key="3">
    <source>
        <dbReference type="Proteomes" id="UP000823941"/>
    </source>
</evidence>
<keyword evidence="3" id="KW-1185">Reference proteome</keyword>
<dbReference type="EMBL" id="JAHIBW010000013">
    <property type="protein sequence ID" value="KAG7305688.1"/>
    <property type="molecule type" value="Genomic_DNA"/>
</dbReference>
<evidence type="ECO:0000313" key="2">
    <source>
        <dbReference type="EMBL" id="KAG7305688.1"/>
    </source>
</evidence>
<sequence length="248" mass="28695">MISSTLRLFYFISLINAFARISRQTSLDYENIGNFRDFDGDTILLLKDLCIKLSTSLVYHKDLVKDIVWTGVYYWGVFFQLQKTCFNVKLIEPTVEAMRDAHNQMDEYLATKPHDWYAASLHIIIKDHLNTREMLLYQDPGSPQGHFNAVPRTMLPQRSVQPEEQESMDMFDLRLQVLHTSSATCPNAKFLFILMCDAGAILLTTVEDNSNCPDKETLDEVINSFTMPLGRYSCEAYLNMTSYFIYNF</sequence>
<reference evidence="2 3" key="1">
    <citation type="submission" date="2021-06" db="EMBL/GenBank/DDBJ databases">
        <title>A haploid diamondback moth (Plutella xylostella L.) genome assembly resolves 31 chromosomes and identifies a diamide resistance mutation.</title>
        <authorList>
            <person name="Ward C.M."/>
            <person name="Perry K.D."/>
            <person name="Baker G."/>
            <person name="Powis K."/>
            <person name="Heckel D.G."/>
            <person name="Baxter S.W."/>
        </authorList>
    </citation>
    <scope>NUCLEOTIDE SEQUENCE [LARGE SCALE GENOMIC DNA]</scope>
    <source>
        <strain evidence="2 3">LV</strain>
        <tissue evidence="2">Single pupa</tissue>
    </source>
</reference>
<protein>
    <submittedName>
        <fullName evidence="2">Uncharacterized protein</fullName>
    </submittedName>
</protein>
<dbReference type="Proteomes" id="UP000823941">
    <property type="component" value="Chromosome 13"/>
</dbReference>
<keyword evidence="1" id="KW-0732">Signal</keyword>
<name>A0ABQ7QLC0_PLUXY</name>